<dbReference type="Proteomes" id="UP001362999">
    <property type="component" value="Unassembled WGS sequence"/>
</dbReference>
<name>A0AAW0A1G1_9AGAR</name>
<feature type="region of interest" description="Disordered" evidence="1">
    <location>
        <begin position="1"/>
        <end position="94"/>
    </location>
</feature>
<gene>
    <name evidence="2" type="ORF">R3P38DRAFT_3070647</name>
</gene>
<keyword evidence="3" id="KW-1185">Reference proteome</keyword>
<proteinExistence type="predicted"/>
<accession>A0AAW0A1G1</accession>
<dbReference type="AlphaFoldDB" id="A0AAW0A1G1"/>
<sequence length="294" mass="32692">MPPRKKTGAAGKAKTSAQTKTKKTTAASKKADAHTGKRPRSSSDAEEEEGTTTNNDAAQDESSTEPAQKRARKASEAQETTQESELPQDVDPIPSGKFDLYRMELPFLKKVYLPPARTTDAPQFEALYDTIVPLQAKSDFSGRCVIPSEASKYLLDGRLESVDMQDPMEEMPWEIALTDLEVVDAVVFTEQERHKFLTPPKKNCGKGIHGRTELATDHCGVDEAEGVFRMQRAWVGERDGKEAEIWEGFLSFNVSHSWMYQRKGHGRGQKSGFPFWAVRAKKDDNGDEIGLEAP</sequence>
<protein>
    <submittedName>
        <fullName evidence="2">Uncharacterized protein</fullName>
    </submittedName>
</protein>
<dbReference type="EMBL" id="JAWWNJ010000096">
    <property type="protein sequence ID" value="KAK6996815.1"/>
    <property type="molecule type" value="Genomic_DNA"/>
</dbReference>
<evidence type="ECO:0000313" key="2">
    <source>
        <dbReference type="EMBL" id="KAK6996815.1"/>
    </source>
</evidence>
<organism evidence="2 3">
    <name type="scientific">Favolaschia claudopus</name>
    <dbReference type="NCBI Taxonomy" id="2862362"/>
    <lineage>
        <taxon>Eukaryota</taxon>
        <taxon>Fungi</taxon>
        <taxon>Dikarya</taxon>
        <taxon>Basidiomycota</taxon>
        <taxon>Agaricomycotina</taxon>
        <taxon>Agaricomycetes</taxon>
        <taxon>Agaricomycetidae</taxon>
        <taxon>Agaricales</taxon>
        <taxon>Marasmiineae</taxon>
        <taxon>Mycenaceae</taxon>
        <taxon>Favolaschia</taxon>
    </lineage>
</organism>
<comment type="caution">
    <text evidence="2">The sequence shown here is derived from an EMBL/GenBank/DDBJ whole genome shotgun (WGS) entry which is preliminary data.</text>
</comment>
<feature type="compositionally biased region" description="Low complexity" evidence="1">
    <location>
        <begin position="8"/>
        <end position="28"/>
    </location>
</feature>
<evidence type="ECO:0000256" key="1">
    <source>
        <dbReference type="SAM" id="MobiDB-lite"/>
    </source>
</evidence>
<reference evidence="2 3" key="1">
    <citation type="journal article" date="2024" name="J Genomics">
        <title>Draft genome sequencing and assembly of Favolaschia claudopus CIRM-BRFM 2984 isolated from oak limbs.</title>
        <authorList>
            <person name="Navarro D."/>
            <person name="Drula E."/>
            <person name="Chaduli D."/>
            <person name="Cazenave R."/>
            <person name="Ahrendt S."/>
            <person name="Wang J."/>
            <person name="Lipzen A."/>
            <person name="Daum C."/>
            <person name="Barry K."/>
            <person name="Grigoriev I.V."/>
            <person name="Favel A."/>
            <person name="Rosso M.N."/>
            <person name="Martin F."/>
        </authorList>
    </citation>
    <scope>NUCLEOTIDE SEQUENCE [LARGE SCALE GENOMIC DNA]</scope>
    <source>
        <strain evidence="2 3">CIRM-BRFM 2984</strain>
    </source>
</reference>
<evidence type="ECO:0000313" key="3">
    <source>
        <dbReference type="Proteomes" id="UP001362999"/>
    </source>
</evidence>